<dbReference type="AlphaFoldDB" id="A0A6I9R7C6"/>
<evidence type="ECO:0000256" key="4">
    <source>
        <dbReference type="SAM" id="MobiDB-lite"/>
    </source>
</evidence>
<reference evidence="6" key="1">
    <citation type="submission" date="2025-08" db="UniProtKB">
        <authorList>
            <consortium name="RefSeq"/>
        </authorList>
    </citation>
    <scope>IDENTIFICATION</scope>
</reference>
<dbReference type="GO" id="GO:0032040">
    <property type="term" value="C:small-subunit processome"/>
    <property type="evidence" value="ECO:0007669"/>
    <property type="project" value="InterPro"/>
</dbReference>
<dbReference type="FunCoup" id="A0A6I9R7C6">
    <property type="interactions" value="1957"/>
</dbReference>
<evidence type="ECO:0000256" key="3">
    <source>
        <dbReference type="ARBA" id="ARBA00023242"/>
    </source>
</evidence>
<evidence type="ECO:0000313" key="6">
    <source>
        <dbReference type="RefSeq" id="XP_010921659.1"/>
    </source>
</evidence>
<feature type="compositionally biased region" description="Acidic residues" evidence="4">
    <location>
        <begin position="86"/>
        <end position="121"/>
    </location>
</feature>
<feature type="compositionally biased region" description="Acidic residues" evidence="4">
    <location>
        <begin position="540"/>
        <end position="549"/>
    </location>
</feature>
<organism evidence="5 6">
    <name type="scientific">Elaeis guineensis var. tenera</name>
    <name type="common">Oil palm</name>
    <dbReference type="NCBI Taxonomy" id="51953"/>
    <lineage>
        <taxon>Eukaryota</taxon>
        <taxon>Viridiplantae</taxon>
        <taxon>Streptophyta</taxon>
        <taxon>Embryophyta</taxon>
        <taxon>Tracheophyta</taxon>
        <taxon>Spermatophyta</taxon>
        <taxon>Magnoliopsida</taxon>
        <taxon>Liliopsida</taxon>
        <taxon>Arecaceae</taxon>
        <taxon>Arecoideae</taxon>
        <taxon>Cocoseae</taxon>
        <taxon>Elaeidinae</taxon>
        <taxon>Elaeis</taxon>
    </lineage>
</organism>
<feature type="compositionally biased region" description="Basic and acidic residues" evidence="4">
    <location>
        <begin position="526"/>
        <end position="535"/>
    </location>
</feature>
<evidence type="ECO:0000313" key="5">
    <source>
        <dbReference type="Proteomes" id="UP000504607"/>
    </source>
</evidence>
<keyword evidence="2" id="KW-0597">Phosphoprotein</keyword>
<dbReference type="GO" id="GO:0006364">
    <property type="term" value="P:rRNA processing"/>
    <property type="evidence" value="ECO:0007669"/>
    <property type="project" value="InterPro"/>
</dbReference>
<feature type="region of interest" description="Disordered" evidence="4">
    <location>
        <begin position="618"/>
        <end position="655"/>
    </location>
</feature>
<dbReference type="PANTHER" id="PTHR14150">
    <property type="entry name" value="U3 SMALL NUCLEOLAR RNA-ASSOCIATED PROTEIN 14"/>
    <property type="match status" value="1"/>
</dbReference>
<protein>
    <submittedName>
        <fullName evidence="6">Uncharacterized protein C57A7.06</fullName>
    </submittedName>
</protein>
<sequence length="868" mass="99003">MLSLDKKKKVMGKKKGRKEGRKKGYGPRLPSSLRKEIDLLNPNPKSPEHESGSDGEEGDVREDVYEYEEPLPQEESKKNRRFDSVDNYEYDLPEEFEDEDVPSDDEEDEGILSDQSDEEEEGDRHLRMLQGITGMPSEAFEGKEKKKAVLSDFQGDVGDGQISIHDLLDPLHDKPGYSKLRRRLDHLEKKQMPLQAPLPKVGREKLERKVAYEHSKKDVTKWEPLVKRNREAPTLYFDEDVNLGFSTVGAIASEFEPRTEFEKKMALLVHDPEVMEAHKKDGSRLLELNKISVEDVKDRQNRLAKMRSLLFHHEMKGKHIKKIKSKTYHRILKKGKLKAASAEMQMDPEAAKDYAMKQEFKRAEERMTLKHKNNSKWARRIFQRGLNVQDEGTRAAIAEQLHKHELLTRKVNSMKDTSSSDDSSDEDFEELSPRTDTERASKLLNRAKEMTTKVMEEDEIPKSGVFALPFMERGLKKRQEAAYEEARLALQEYDKSLKQLEEDDEIESPGVAKVSGRKVFGAAKKQPQESNKRMSSDNVDSSDSEGDIEATEHEEVGLGVNSEPKEVRFGSSLHDESETGQDAVFKSFDDVIKNPGPKTTYEVAIFASNSWKKMTGENAVNSTTEQAKAVENPPMPAQDVKEMDQNSDSDSDEKMVDGFLSSHAKTDYELPSQADLIHRAFAGDDVEAEFEKDKMEVLDEENPEPEKPVLVPGWGQWTRIQQKKGMPSWMIEEHNNAKRKREEALKKRKDANLKHVIISEKTDKKAEKLLTKNLPYPYTSKEVYEQSIRMPIGPDYNPAISVRALNRPAVVKRAGIIIKPIHFEEVDPHENPEEPKRVVQKSVPGPKANKRKSAGGNPRQKASSKKRN</sequence>
<feature type="compositionally biased region" description="Basic and acidic residues" evidence="4">
    <location>
        <begin position="431"/>
        <end position="441"/>
    </location>
</feature>
<keyword evidence="3" id="KW-0539">Nucleus</keyword>
<feature type="region of interest" description="Disordered" evidence="4">
    <location>
        <begin position="821"/>
        <end position="868"/>
    </location>
</feature>
<feature type="compositionally biased region" description="Basic residues" evidence="4">
    <location>
        <begin position="1"/>
        <end position="25"/>
    </location>
</feature>
<dbReference type="Pfam" id="PF04615">
    <property type="entry name" value="Utp14"/>
    <property type="match status" value="1"/>
</dbReference>
<feature type="compositionally biased region" description="Basic and acidic residues" evidence="4">
    <location>
        <begin position="74"/>
        <end position="84"/>
    </location>
</feature>
<feature type="compositionally biased region" description="Acidic residues" evidence="4">
    <location>
        <begin position="53"/>
        <end position="72"/>
    </location>
</feature>
<feature type="region of interest" description="Disordered" evidence="4">
    <location>
        <begin position="501"/>
        <end position="581"/>
    </location>
</feature>
<comment type="subcellular location">
    <subcellularLocation>
        <location evidence="1">Nucleus</location>
        <location evidence="1">Nucleolus</location>
    </subcellularLocation>
</comment>
<feature type="region of interest" description="Disordered" evidence="4">
    <location>
        <begin position="409"/>
        <end position="441"/>
    </location>
</feature>
<evidence type="ECO:0000256" key="2">
    <source>
        <dbReference type="ARBA" id="ARBA00022553"/>
    </source>
</evidence>
<feature type="compositionally biased region" description="Basic and acidic residues" evidence="4">
    <location>
        <begin position="563"/>
        <end position="577"/>
    </location>
</feature>
<evidence type="ECO:0000256" key="1">
    <source>
        <dbReference type="ARBA" id="ARBA00004604"/>
    </source>
</evidence>
<dbReference type="OrthoDB" id="277439at2759"/>
<feature type="region of interest" description="Disordered" evidence="4">
    <location>
        <begin position="1"/>
        <end position="123"/>
    </location>
</feature>
<dbReference type="RefSeq" id="XP_010921659.1">
    <property type="nucleotide sequence ID" value="XM_010923357.3"/>
</dbReference>
<gene>
    <name evidence="6" type="primary">LOC105045184</name>
</gene>
<proteinExistence type="predicted"/>
<feature type="compositionally biased region" description="Basic and acidic residues" evidence="4">
    <location>
        <begin position="821"/>
        <end position="837"/>
    </location>
</feature>
<dbReference type="InterPro" id="IPR006709">
    <property type="entry name" value="SSU_processome_Utp14"/>
</dbReference>
<dbReference type="Proteomes" id="UP000504607">
    <property type="component" value="Chromosome 5"/>
</dbReference>
<name>A0A6I9R7C6_ELAGV</name>
<dbReference type="PANTHER" id="PTHR14150:SF12">
    <property type="entry name" value="U3 SMALL NUCLEOLAR RNA-ASSOCIATED PROTEIN 14 HOMOLOG A"/>
    <property type="match status" value="1"/>
</dbReference>
<dbReference type="InParanoid" id="A0A6I9R7C6"/>
<accession>A0A6I9R7C6</accession>
<keyword evidence="5" id="KW-1185">Reference proteome</keyword>